<accession>A0ABS2H261</accession>
<proteinExistence type="predicted"/>
<evidence type="ECO:0000313" key="3">
    <source>
        <dbReference type="EMBL" id="MBM6941396.1"/>
    </source>
</evidence>
<dbReference type="Pfam" id="PF13276">
    <property type="entry name" value="HTH_21"/>
    <property type="match status" value="1"/>
</dbReference>
<dbReference type="PROSITE" id="PS50994">
    <property type="entry name" value="INTEGRASE"/>
    <property type="match status" value="1"/>
</dbReference>
<dbReference type="SUPFAM" id="SSF53098">
    <property type="entry name" value="Ribonuclease H-like"/>
    <property type="match status" value="1"/>
</dbReference>
<dbReference type="RefSeq" id="WP_204785610.1">
    <property type="nucleotide sequence ID" value="NZ_JACJKU010000143.1"/>
</dbReference>
<dbReference type="InterPro" id="IPR048020">
    <property type="entry name" value="Transpos_IS3"/>
</dbReference>
<dbReference type="InterPro" id="IPR012337">
    <property type="entry name" value="RNaseH-like_sf"/>
</dbReference>
<feature type="domain" description="Integrase catalytic" evidence="2">
    <location>
        <begin position="138"/>
        <end position="305"/>
    </location>
</feature>
<dbReference type="InterPro" id="IPR025948">
    <property type="entry name" value="HTH-like_dom"/>
</dbReference>
<organism evidence="3 4">
    <name type="scientific">Limosilactobacillus coleohominis</name>
    <dbReference type="NCBI Taxonomy" id="181675"/>
    <lineage>
        <taxon>Bacteria</taxon>
        <taxon>Bacillati</taxon>
        <taxon>Bacillota</taxon>
        <taxon>Bacilli</taxon>
        <taxon>Lactobacillales</taxon>
        <taxon>Lactobacillaceae</taxon>
        <taxon>Limosilactobacillus</taxon>
    </lineage>
</organism>
<name>A0ABS2H261_9LACO</name>
<dbReference type="EMBL" id="JACJKU010000143">
    <property type="protein sequence ID" value="MBM6941396.1"/>
    <property type="molecule type" value="Genomic_DNA"/>
</dbReference>
<reference evidence="3 4" key="1">
    <citation type="journal article" date="2021" name="Sci. Rep.">
        <title>The distribution of antibiotic resistance genes in chicken gut microbiota commensals.</title>
        <authorList>
            <person name="Juricova H."/>
            <person name="Matiasovicova J."/>
            <person name="Kubasova T."/>
            <person name="Cejkova D."/>
            <person name="Rychlik I."/>
        </authorList>
    </citation>
    <scope>NUCLEOTIDE SEQUENCE [LARGE SCALE GENOMIC DNA]</scope>
    <source>
        <strain evidence="3 4">An574</strain>
    </source>
</reference>
<dbReference type="InterPro" id="IPR001584">
    <property type="entry name" value="Integrase_cat-core"/>
</dbReference>
<dbReference type="InterPro" id="IPR050900">
    <property type="entry name" value="Transposase_IS3/IS150/IS904"/>
</dbReference>
<dbReference type="Gene3D" id="3.30.420.10">
    <property type="entry name" value="Ribonuclease H-like superfamily/Ribonuclease H"/>
    <property type="match status" value="1"/>
</dbReference>
<protein>
    <submittedName>
        <fullName evidence="3">IS3 family transposase</fullName>
    </submittedName>
</protein>
<comment type="caution">
    <text evidence="3">The sequence shown here is derived from an EMBL/GenBank/DDBJ whole genome shotgun (WGS) entry which is preliminary data.</text>
</comment>
<dbReference type="Proteomes" id="UP000785625">
    <property type="component" value="Unassembled WGS sequence"/>
</dbReference>
<sequence>MSKKTRGLSSTSRTVKEEYQIIQELRHEFRFSLTEILPYATIKRSTFYYQAHRHQAKDNQELLKVIKDIKKQNPGYGYRPVTDELHRRGIKANHKRVSRLMRENGLSSLMYNRQTRKYNSSIGPQGKKAKNRLNRRFNTNRPYQKMVTDVSEYRYGNMSQDEKIYLSPIKDLCSGEIVSYNISDHPTTDFVMKPLIELINKRPVLNYRMTVHSDQGIQYQTNTWRQTLKKHRIFQSMSRRATCLDNASMESFFHTMKAELYYDHHYQTKQELIRAMKEWIEYYNQCRIRHKLKGKTPIEYRNLALEKVA</sequence>
<evidence type="ECO:0000256" key="1">
    <source>
        <dbReference type="ARBA" id="ARBA00002286"/>
    </source>
</evidence>
<dbReference type="InterPro" id="IPR036397">
    <property type="entry name" value="RNaseH_sf"/>
</dbReference>
<dbReference type="Pfam" id="PF13333">
    <property type="entry name" value="rve_2"/>
    <property type="match status" value="1"/>
</dbReference>
<dbReference type="NCBIfam" id="NF033516">
    <property type="entry name" value="transpos_IS3"/>
    <property type="match status" value="1"/>
</dbReference>
<dbReference type="Pfam" id="PF00665">
    <property type="entry name" value="rve"/>
    <property type="match status" value="1"/>
</dbReference>
<keyword evidence="4" id="KW-1185">Reference proteome</keyword>
<evidence type="ECO:0000313" key="4">
    <source>
        <dbReference type="Proteomes" id="UP000785625"/>
    </source>
</evidence>
<dbReference type="PANTHER" id="PTHR46889:SF4">
    <property type="entry name" value="TRANSPOSASE INSO FOR INSERTION SEQUENCE ELEMENT IS911B-RELATED"/>
    <property type="match status" value="1"/>
</dbReference>
<gene>
    <name evidence="3" type="ORF">H5975_08050</name>
</gene>
<dbReference type="PANTHER" id="PTHR46889">
    <property type="entry name" value="TRANSPOSASE INSF FOR INSERTION SEQUENCE IS3B-RELATED"/>
    <property type="match status" value="1"/>
</dbReference>
<comment type="function">
    <text evidence="1">Involved in the transposition of the insertion sequence.</text>
</comment>
<evidence type="ECO:0000259" key="2">
    <source>
        <dbReference type="PROSITE" id="PS50994"/>
    </source>
</evidence>